<keyword evidence="2" id="KW-1133">Transmembrane helix</keyword>
<keyword evidence="3" id="KW-1185">Reference proteome</keyword>
<gene>
    <name evidence="4" type="primary">LOC6903428</name>
</gene>
<keyword evidence="2" id="KW-0812">Transmembrane</keyword>
<keyword evidence="2" id="KW-0472">Membrane</keyword>
<dbReference type="Proteomes" id="UP000001819">
    <property type="component" value="Chromosome 4"/>
</dbReference>
<protein>
    <submittedName>
        <fullName evidence="4">Uncharacterized protein isoform X2</fullName>
    </submittedName>
</protein>
<proteinExistence type="predicted"/>
<evidence type="ECO:0000313" key="4">
    <source>
        <dbReference type="RefSeq" id="XP_033236966.1"/>
    </source>
</evidence>
<feature type="transmembrane region" description="Helical" evidence="2">
    <location>
        <begin position="226"/>
        <end position="244"/>
    </location>
</feature>
<feature type="region of interest" description="Disordered" evidence="1">
    <location>
        <begin position="25"/>
        <end position="62"/>
    </location>
</feature>
<reference evidence="4" key="1">
    <citation type="submission" date="2025-08" db="UniProtKB">
        <authorList>
            <consortium name="RefSeq"/>
        </authorList>
    </citation>
    <scope>IDENTIFICATION</scope>
    <source>
        <strain evidence="4">MV-25-SWS-2005</strain>
        <tissue evidence="4">Whole body</tissue>
    </source>
</reference>
<evidence type="ECO:0000256" key="2">
    <source>
        <dbReference type="SAM" id="Phobius"/>
    </source>
</evidence>
<organism evidence="3 4">
    <name type="scientific">Drosophila pseudoobscura pseudoobscura</name>
    <name type="common">Fruit fly</name>
    <dbReference type="NCBI Taxonomy" id="46245"/>
    <lineage>
        <taxon>Eukaryota</taxon>
        <taxon>Metazoa</taxon>
        <taxon>Ecdysozoa</taxon>
        <taxon>Arthropoda</taxon>
        <taxon>Hexapoda</taxon>
        <taxon>Insecta</taxon>
        <taxon>Pterygota</taxon>
        <taxon>Neoptera</taxon>
        <taxon>Endopterygota</taxon>
        <taxon>Diptera</taxon>
        <taxon>Brachycera</taxon>
        <taxon>Muscomorpha</taxon>
        <taxon>Ephydroidea</taxon>
        <taxon>Drosophilidae</taxon>
        <taxon>Drosophila</taxon>
        <taxon>Sophophora</taxon>
    </lineage>
</organism>
<accession>A0A6I8W0V1</accession>
<dbReference type="AlphaFoldDB" id="A0A6I8W0V1"/>
<feature type="compositionally biased region" description="Polar residues" evidence="1">
    <location>
        <begin position="48"/>
        <end position="62"/>
    </location>
</feature>
<name>A0A6I8W0V1_DROPS</name>
<sequence>MTQNKIHLNTSYKAKTLTPNISRMLQPQDETHGDGGSAVLPRPETTSEDPSGGSQNGAEQAPDNSISHYLVQVQLSHKQINKRFSELLNLFEGYTKMVDGEQKHQVVVSNPLKRVPSHDQNERLSGGTVSERTIQAATCEVSIQTSWSLLEQQKNGPKSVEEGVSVATKEKPSQIQQHTIHIEVESVASATDMQRAPLHQRLLKVLLNAVDAFIGCLFMIGENFPYVLFILLCIWCLYLLLAHYRKFLDNGAIEPPS</sequence>
<feature type="transmembrane region" description="Helical" evidence="2">
    <location>
        <begin position="202"/>
        <end position="220"/>
    </location>
</feature>
<evidence type="ECO:0000313" key="3">
    <source>
        <dbReference type="Proteomes" id="UP000001819"/>
    </source>
</evidence>
<dbReference type="RefSeq" id="XP_033236966.1">
    <property type="nucleotide sequence ID" value="XM_033381075.1"/>
</dbReference>
<evidence type="ECO:0000256" key="1">
    <source>
        <dbReference type="SAM" id="MobiDB-lite"/>
    </source>
</evidence>